<accession>A0A2R5GMD0</accession>
<comment type="caution">
    <text evidence="1">The sequence shown here is derived from an EMBL/GenBank/DDBJ whole genome shotgun (WGS) entry which is preliminary data.</text>
</comment>
<organism evidence="1 2">
    <name type="scientific">Hondaea fermentalgiana</name>
    <dbReference type="NCBI Taxonomy" id="2315210"/>
    <lineage>
        <taxon>Eukaryota</taxon>
        <taxon>Sar</taxon>
        <taxon>Stramenopiles</taxon>
        <taxon>Bigyra</taxon>
        <taxon>Labyrinthulomycetes</taxon>
        <taxon>Thraustochytrida</taxon>
        <taxon>Thraustochytriidae</taxon>
        <taxon>Hondaea</taxon>
    </lineage>
</organism>
<dbReference type="EMBL" id="BEYU01000066">
    <property type="protein sequence ID" value="GBG29793.1"/>
    <property type="molecule type" value="Genomic_DNA"/>
</dbReference>
<proteinExistence type="predicted"/>
<name>A0A2R5GMD0_9STRA</name>
<protein>
    <submittedName>
        <fullName evidence="1">Uncharacterized protein</fullName>
    </submittedName>
</protein>
<evidence type="ECO:0000313" key="2">
    <source>
        <dbReference type="Proteomes" id="UP000241890"/>
    </source>
</evidence>
<dbReference type="InParanoid" id="A0A2R5GMD0"/>
<evidence type="ECO:0000313" key="1">
    <source>
        <dbReference type="EMBL" id="GBG29793.1"/>
    </source>
</evidence>
<keyword evidence="2" id="KW-1185">Reference proteome</keyword>
<dbReference type="Proteomes" id="UP000241890">
    <property type="component" value="Unassembled WGS sequence"/>
</dbReference>
<gene>
    <name evidence="1" type="ORF">FCC1311_060132</name>
</gene>
<dbReference type="AlphaFoldDB" id="A0A2R5GMD0"/>
<sequence length="268" mass="29508">MTAKFGSGYDRTKADAIADHLWDYLDVDGHVVGLEFTCSLLGTCMDEAAQLLDRLAFEEGEEYKRIVCLDEAAPAVRYQLTPAAFKEFCAAASSGAVRCIFSRVHEGMRKLKRALGAGVDGLRDEAGRLNSARARLDSFNLSNQISSRICASGGQDPRISAMHAEINRAVCGISRGEMARRLGKSRCNVDVRDYFTDEQQHMTAVLLGIIARRSGSPDDVIFFASEMARKFARTDTAQALHFREGEIPQRNMSLRCARGVVRGSSFLN</sequence>
<reference evidence="1 2" key="1">
    <citation type="submission" date="2017-12" db="EMBL/GenBank/DDBJ databases">
        <title>Sequencing, de novo assembly and annotation of complete genome of a new Thraustochytrid species, strain FCC1311.</title>
        <authorList>
            <person name="Sedici K."/>
            <person name="Godart F."/>
            <person name="Aiese Cigliano R."/>
            <person name="Sanseverino W."/>
            <person name="Barakat M."/>
            <person name="Ortet P."/>
            <person name="Marechal E."/>
            <person name="Cagnac O."/>
            <person name="Amato A."/>
        </authorList>
    </citation>
    <scope>NUCLEOTIDE SEQUENCE [LARGE SCALE GENOMIC DNA]</scope>
</reference>